<dbReference type="EMBL" id="WBMR01000019">
    <property type="protein sequence ID" value="KAB2384768.1"/>
    <property type="molecule type" value="Genomic_DNA"/>
</dbReference>
<comment type="caution">
    <text evidence="1">The sequence shown here is derived from an EMBL/GenBank/DDBJ whole genome shotgun (WGS) entry which is preliminary data.</text>
</comment>
<sequence length="121" mass="13615">MSTQRHEIEAWLGDDHGLTDEQIDDLMREADEIAERYPDEGDQEERDAALTTAYRLMTGEVEEIVEELGRERLAARIAEAKALAGLRQAATMLIPTAESESGFARRANVDRMAVRGWLGKR</sequence>
<dbReference type="AlphaFoldDB" id="A0A6L3VXA9"/>
<reference evidence="1 2" key="1">
    <citation type="submission" date="2019-09" db="EMBL/GenBank/DDBJ databases">
        <title>Actinomadura physcomitrii sp. nov., a novel actinomycete isolated from moss [Physcomitrium sphaericum (Ludw) Fuernr].</title>
        <authorList>
            <person name="Liu C."/>
            <person name="Zhuang X."/>
        </authorList>
    </citation>
    <scope>NUCLEOTIDE SEQUENCE [LARGE SCALE GENOMIC DNA]</scope>
    <source>
        <strain evidence="1 2">CYP1-1B</strain>
    </source>
</reference>
<proteinExistence type="predicted"/>
<organism evidence="1 2">
    <name type="scientific">Actinomadura montaniterrae</name>
    <dbReference type="NCBI Taxonomy" id="1803903"/>
    <lineage>
        <taxon>Bacteria</taxon>
        <taxon>Bacillati</taxon>
        <taxon>Actinomycetota</taxon>
        <taxon>Actinomycetes</taxon>
        <taxon>Streptosporangiales</taxon>
        <taxon>Thermomonosporaceae</taxon>
        <taxon>Actinomadura</taxon>
    </lineage>
</organism>
<gene>
    <name evidence="1" type="ORF">F9B16_09990</name>
</gene>
<protein>
    <submittedName>
        <fullName evidence="1">Uncharacterized protein</fullName>
    </submittedName>
</protein>
<dbReference type="RefSeq" id="WP_151539723.1">
    <property type="nucleotide sequence ID" value="NZ_WBMR01000019.1"/>
</dbReference>
<evidence type="ECO:0000313" key="1">
    <source>
        <dbReference type="EMBL" id="KAB2384768.1"/>
    </source>
</evidence>
<evidence type="ECO:0000313" key="2">
    <source>
        <dbReference type="Proteomes" id="UP000483004"/>
    </source>
</evidence>
<dbReference type="Proteomes" id="UP000483004">
    <property type="component" value="Unassembled WGS sequence"/>
</dbReference>
<name>A0A6L3VXA9_9ACTN</name>
<accession>A0A6L3VXA9</accession>
<dbReference type="OrthoDB" id="4256483at2"/>
<keyword evidence="2" id="KW-1185">Reference proteome</keyword>